<sequence>MRGDVEIRDPADRLDALWEATRPVEPSAQAWDRVWASVADDLDRLPASTAQVVAATGREGLFVHPPSPILARRPLAVGAAAAAVVLAQAAAILLAVGLSWYGADREPAAPSQPQVATGEVRIEEGQFVLIRSNADTVQAIDLSAQLGTGGVDAWYLVYNLLESMTNPLAMSE</sequence>
<accession>A0A1U7CR80</accession>
<name>A0A1U7CR80_9BACT</name>
<protein>
    <submittedName>
        <fullName evidence="2">Uncharacterized protein</fullName>
    </submittedName>
</protein>
<reference evidence="3" key="1">
    <citation type="submission" date="2016-12" db="EMBL/GenBank/DDBJ databases">
        <title>Comparative genomics of four Isosphaeraceae planctomycetes: a common pool of plasmids and glycoside hydrolase genes.</title>
        <authorList>
            <person name="Ivanova A."/>
        </authorList>
    </citation>
    <scope>NUCLEOTIDE SEQUENCE [LARGE SCALE GENOMIC DNA]</scope>
    <source>
        <strain evidence="3">PX4</strain>
    </source>
</reference>
<dbReference type="RefSeq" id="WP_076346809.1">
    <property type="nucleotide sequence ID" value="NZ_CP019082.1"/>
</dbReference>
<dbReference type="KEGG" id="pbor:BSF38_02964"/>
<keyword evidence="1" id="KW-0472">Membrane</keyword>
<keyword evidence="1" id="KW-0812">Transmembrane</keyword>
<dbReference type="OrthoDB" id="2655854at2"/>
<proteinExistence type="predicted"/>
<dbReference type="AlphaFoldDB" id="A0A1U7CR80"/>
<dbReference type="Proteomes" id="UP000186309">
    <property type="component" value="Chromosome"/>
</dbReference>
<feature type="transmembrane region" description="Helical" evidence="1">
    <location>
        <begin position="75"/>
        <end position="101"/>
    </location>
</feature>
<dbReference type="EMBL" id="CP019082">
    <property type="protein sequence ID" value="APW61450.1"/>
    <property type="molecule type" value="Genomic_DNA"/>
</dbReference>
<evidence type="ECO:0000256" key="1">
    <source>
        <dbReference type="SAM" id="Phobius"/>
    </source>
</evidence>
<evidence type="ECO:0000313" key="3">
    <source>
        <dbReference type="Proteomes" id="UP000186309"/>
    </source>
</evidence>
<gene>
    <name evidence="2" type="ORF">BSF38_02964</name>
</gene>
<keyword evidence="1" id="KW-1133">Transmembrane helix</keyword>
<dbReference type="STRING" id="1387353.BSF38_02964"/>
<keyword evidence="3" id="KW-1185">Reference proteome</keyword>
<evidence type="ECO:0000313" key="2">
    <source>
        <dbReference type="EMBL" id="APW61450.1"/>
    </source>
</evidence>
<organism evidence="2 3">
    <name type="scientific">Paludisphaera borealis</name>
    <dbReference type="NCBI Taxonomy" id="1387353"/>
    <lineage>
        <taxon>Bacteria</taxon>
        <taxon>Pseudomonadati</taxon>
        <taxon>Planctomycetota</taxon>
        <taxon>Planctomycetia</taxon>
        <taxon>Isosphaerales</taxon>
        <taxon>Isosphaeraceae</taxon>
        <taxon>Paludisphaera</taxon>
    </lineage>
</organism>